<evidence type="ECO:0000313" key="1">
    <source>
        <dbReference type="EMBL" id="GEO11163.1"/>
    </source>
</evidence>
<comment type="caution">
    <text evidence="1">The sequence shown here is derived from an EMBL/GenBank/DDBJ whole genome shotgun (WGS) entry which is preliminary data.</text>
</comment>
<name>A0A512BGS1_9BACT</name>
<organism evidence="1 2">
    <name type="scientific">Segetibacter aerophilus</name>
    <dbReference type="NCBI Taxonomy" id="670293"/>
    <lineage>
        <taxon>Bacteria</taxon>
        <taxon>Pseudomonadati</taxon>
        <taxon>Bacteroidota</taxon>
        <taxon>Chitinophagia</taxon>
        <taxon>Chitinophagales</taxon>
        <taxon>Chitinophagaceae</taxon>
        <taxon>Segetibacter</taxon>
    </lineage>
</organism>
<dbReference type="EMBL" id="BJYT01000017">
    <property type="protein sequence ID" value="GEO11163.1"/>
    <property type="molecule type" value="Genomic_DNA"/>
</dbReference>
<accession>A0A512BGS1</accession>
<evidence type="ECO:0000313" key="2">
    <source>
        <dbReference type="Proteomes" id="UP000321513"/>
    </source>
</evidence>
<dbReference type="AlphaFoldDB" id="A0A512BGS1"/>
<dbReference type="Proteomes" id="UP000321513">
    <property type="component" value="Unassembled WGS sequence"/>
</dbReference>
<reference evidence="1 2" key="1">
    <citation type="submission" date="2019-07" db="EMBL/GenBank/DDBJ databases">
        <title>Whole genome shotgun sequence of Segetibacter aerophilus NBRC 106135.</title>
        <authorList>
            <person name="Hosoyama A."/>
            <person name="Uohara A."/>
            <person name="Ohji S."/>
            <person name="Ichikawa N."/>
        </authorList>
    </citation>
    <scope>NUCLEOTIDE SEQUENCE [LARGE SCALE GENOMIC DNA]</scope>
    <source>
        <strain evidence="1 2">NBRC 106135</strain>
    </source>
</reference>
<keyword evidence="2" id="KW-1185">Reference proteome</keyword>
<sequence length="691" mass="79014">MLHQEIDQLQQDILVDVKKKLPVELPNYEKKLYSITASVITLIDSVQLAIEADSLQNDSAKYTSLKRWQVLLNDVSYALHSGGLVVQNIPVLLNKYSEARALVANNQSILPVIKESDLTLGRVILNTIGQENPVSFNESKEYLVRETFNRDPSVFFPTLFEFPDVICADSLLILAATKMPEELYAYSQASLSKLGQRILTNSDTLVKLIADIAKLPKGTFYLPFIYDLYHKKISFDAITNTLGKDKRVFYYQLLIKTLIGYNKGLASNDTAIAFQYLTKKIALTASYDFVRVLNALHEYKDDIRLKVIEDLNSIELYYLCINGVNDLFTSSYLKIYNRIFQKTASLNTYTLLKAVYFDHFKRFLKMASTFNTLDDFLRRMKKEEADTLMHAFIDGLNGNNAIEDAVDVADSYASIHNNSLRQFILKEIQNKIDIRPQTIPDSLRIYSLLNTLFLSLNTTNHINLTATLGIANVYRIENSSLQNKNGSIIIQQFFYGDQDGQDAFNIFIKSFRNTNWKIIRSKYWYELVNTKGIPVHIYANLPLDDNTKQAEYAQQVLSNYLKKRNIVPSVIIHRGHSYHLNNTLKLLSPENKLVFIGSCGGYNQLNQVYKISPLAQIVATKQEGSITINQPLINYIIELLVKGKNLDWPSVWKTLSVRFKNDNRFQDYVPPYRNLGAIMLMALNSRGFKGK</sequence>
<proteinExistence type="predicted"/>
<protein>
    <submittedName>
        <fullName evidence="1">Uncharacterized protein</fullName>
    </submittedName>
</protein>
<gene>
    <name evidence="1" type="ORF">SAE01_36590</name>
</gene>